<feature type="transmembrane region" description="Helical" evidence="5">
    <location>
        <begin position="172"/>
        <end position="190"/>
    </location>
</feature>
<dbReference type="InterPro" id="IPR051784">
    <property type="entry name" value="Nod_factor_ABC_transporter"/>
</dbReference>
<evidence type="ECO:0000256" key="4">
    <source>
        <dbReference type="ARBA" id="ARBA00023136"/>
    </source>
</evidence>
<sequence length="265" mass="29619">MDIASEVRASYAFVARNFNLVKRYLSWEVVFIVFTLVNVLTIGFIGVATGDKRMVLYLVIGALVWRFLSVIFHEVSESIQWERWEGTIEYTFMAPIRRTMMLFGTVIYAVLYGIINTGITLIVALLFFDLTLSGANILTGLLVLIISSFSFIGLGILAAILPLMSTERGSQAAHIIQAIVLLVSGVYYPISVLPEWIRPLSVLSPATYTLRMMRDALLNGRSIGEMWFDILILGIVGFALIPLAIFFFNLAERHAKKLGKLKRSG</sequence>
<dbReference type="PANTHER" id="PTHR43229">
    <property type="entry name" value="NODULATION PROTEIN J"/>
    <property type="match status" value="1"/>
</dbReference>
<comment type="caution">
    <text evidence="7">The sequence shown here is derived from an EMBL/GenBank/DDBJ whole genome shotgun (WGS) entry which is preliminary data.</text>
</comment>
<reference evidence="8" key="1">
    <citation type="submission" date="2017-03" db="EMBL/GenBank/DDBJ databases">
        <title>Novel pathways for hydrocarbon cycling and metabolic interdependencies in hydrothermal sediment communities.</title>
        <authorList>
            <person name="Dombrowski N."/>
            <person name="Seitz K."/>
            <person name="Teske A."/>
            <person name="Baker B."/>
        </authorList>
    </citation>
    <scope>NUCLEOTIDE SEQUENCE [LARGE SCALE GENOMIC DNA]</scope>
</reference>
<dbReference type="GO" id="GO:0043190">
    <property type="term" value="C:ATP-binding cassette (ABC) transporter complex"/>
    <property type="evidence" value="ECO:0007669"/>
    <property type="project" value="InterPro"/>
</dbReference>
<evidence type="ECO:0000313" key="7">
    <source>
        <dbReference type="EMBL" id="OQX90282.1"/>
    </source>
</evidence>
<evidence type="ECO:0000313" key="8">
    <source>
        <dbReference type="Proteomes" id="UP000192611"/>
    </source>
</evidence>
<dbReference type="EMBL" id="NATQ01000076">
    <property type="protein sequence ID" value="OQX90282.1"/>
    <property type="molecule type" value="Genomic_DNA"/>
</dbReference>
<feature type="domain" description="ABC transmembrane type-2" evidence="6">
    <location>
        <begin position="18"/>
        <end position="251"/>
    </location>
</feature>
<gene>
    <name evidence="7" type="ORF">B6D57_03950</name>
</gene>
<dbReference type="InterPro" id="IPR000412">
    <property type="entry name" value="ABC_2_transport"/>
</dbReference>
<feature type="transmembrane region" description="Helical" evidence="5">
    <location>
        <begin position="54"/>
        <end position="73"/>
    </location>
</feature>
<evidence type="ECO:0000256" key="3">
    <source>
        <dbReference type="ARBA" id="ARBA00022989"/>
    </source>
</evidence>
<feature type="transmembrane region" description="Helical" evidence="5">
    <location>
        <begin position="134"/>
        <end position="160"/>
    </location>
</feature>
<dbReference type="PROSITE" id="PS51012">
    <property type="entry name" value="ABC_TM2"/>
    <property type="match status" value="1"/>
</dbReference>
<keyword evidence="5" id="KW-1003">Cell membrane</keyword>
<protein>
    <recommendedName>
        <fullName evidence="5">Transport permease protein</fullName>
    </recommendedName>
</protein>
<feature type="transmembrane region" description="Helical" evidence="5">
    <location>
        <begin position="226"/>
        <end position="251"/>
    </location>
</feature>
<dbReference type="PRINTS" id="PR00164">
    <property type="entry name" value="ABC2TRNSPORT"/>
</dbReference>
<dbReference type="InterPro" id="IPR013525">
    <property type="entry name" value="ABC2_TM"/>
</dbReference>
<keyword evidence="3 5" id="KW-1133">Transmembrane helix</keyword>
<dbReference type="Proteomes" id="UP000192611">
    <property type="component" value="Unassembled WGS sequence"/>
</dbReference>
<evidence type="ECO:0000259" key="6">
    <source>
        <dbReference type="PROSITE" id="PS51012"/>
    </source>
</evidence>
<organism evidence="7 8">
    <name type="scientific">Candidatus Coatesbacteria bacterium 4484_99</name>
    <dbReference type="NCBI Taxonomy" id="1970774"/>
    <lineage>
        <taxon>Bacteria</taxon>
        <taxon>Candidatus Coatesiibacteriota</taxon>
    </lineage>
</organism>
<name>A0A1W9S0V3_9BACT</name>
<dbReference type="PANTHER" id="PTHR43229:SF6">
    <property type="entry name" value="ABC-TYPE MULTIDRUG TRANSPORT SYSTEM, PERMEASE COMPONENT"/>
    <property type="match status" value="1"/>
</dbReference>
<comment type="subcellular location">
    <subcellularLocation>
        <location evidence="5">Cell membrane</location>
        <topology evidence="5">Multi-pass membrane protein</topology>
    </subcellularLocation>
    <subcellularLocation>
        <location evidence="1">Membrane</location>
        <topology evidence="1">Multi-pass membrane protein</topology>
    </subcellularLocation>
</comment>
<dbReference type="GO" id="GO:0140359">
    <property type="term" value="F:ABC-type transporter activity"/>
    <property type="evidence" value="ECO:0007669"/>
    <property type="project" value="InterPro"/>
</dbReference>
<keyword evidence="4 5" id="KW-0472">Membrane</keyword>
<keyword evidence="2 5" id="KW-0812">Transmembrane</keyword>
<dbReference type="Pfam" id="PF01061">
    <property type="entry name" value="ABC2_membrane"/>
    <property type="match status" value="1"/>
</dbReference>
<evidence type="ECO:0000256" key="5">
    <source>
        <dbReference type="RuleBase" id="RU361157"/>
    </source>
</evidence>
<dbReference type="AlphaFoldDB" id="A0A1W9S0V3"/>
<feature type="transmembrane region" description="Helical" evidence="5">
    <location>
        <begin position="25"/>
        <end position="48"/>
    </location>
</feature>
<accession>A0A1W9S0V3</accession>
<evidence type="ECO:0000256" key="2">
    <source>
        <dbReference type="ARBA" id="ARBA00022692"/>
    </source>
</evidence>
<comment type="similarity">
    <text evidence="5">Belongs to the ABC-2 integral membrane protein family.</text>
</comment>
<evidence type="ECO:0000256" key="1">
    <source>
        <dbReference type="ARBA" id="ARBA00004141"/>
    </source>
</evidence>
<proteinExistence type="inferred from homology"/>
<keyword evidence="5" id="KW-0813">Transport</keyword>
<feature type="transmembrane region" description="Helical" evidence="5">
    <location>
        <begin position="102"/>
        <end position="128"/>
    </location>
</feature>
<dbReference type="InterPro" id="IPR047817">
    <property type="entry name" value="ABC2_TM_bact-type"/>
</dbReference>
<dbReference type="PIRSF" id="PIRSF006648">
    <property type="entry name" value="DrrB"/>
    <property type="match status" value="1"/>
</dbReference>